<organism evidence="2 3">
    <name type="scientific">Hibiscus sabdariffa</name>
    <name type="common">roselle</name>
    <dbReference type="NCBI Taxonomy" id="183260"/>
    <lineage>
        <taxon>Eukaryota</taxon>
        <taxon>Viridiplantae</taxon>
        <taxon>Streptophyta</taxon>
        <taxon>Embryophyta</taxon>
        <taxon>Tracheophyta</taxon>
        <taxon>Spermatophyta</taxon>
        <taxon>Magnoliopsida</taxon>
        <taxon>eudicotyledons</taxon>
        <taxon>Gunneridae</taxon>
        <taxon>Pentapetalae</taxon>
        <taxon>rosids</taxon>
        <taxon>malvids</taxon>
        <taxon>Malvales</taxon>
        <taxon>Malvaceae</taxon>
        <taxon>Malvoideae</taxon>
        <taxon>Hibiscus</taxon>
    </lineage>
</organism>
<reference evidence="2 3" key="1">
    <citation type="journal article" date="2024" name="G3 (Bethesda)">
        <title>Genome assembly of Hibiscus sabdariffa L. provides insights into metabolisms of medicinal natural products.</title>
        <authorList>
            <person name="Kim T."/>
        </authorList>
    </citation>
    <scope>NUCLEOTIDE SEQUENCE [LARGE SCALE GENOMIC DNA]</scope>
    <source>
        <strain evidence="2">TK-2024</strain>
        <tissue evidence="2">Old leaves</tissue>
    </source>
</reference>
<proteinExistence type="predicted"/>
<gene>
    <name evidence="2" type="ORF">V6N11_031524</name>
</gene>
<keyword evidence="3" id="KW-1185">Reference proteome</keyword>
<comment type="caution">
    <text evidence="2">The sequence shown here is derived from an EMBL/GenBank/DDBJ whole genome shotgun (WGS) entry which is preliminary data.</text>
</comment>
<dbReference type="Proteomes" id="UP001396334">
    <property type="component" value="Unassembled WGS sequence"/>
</dbReference>
<protein>
    <submittedName>
        <fullName evidence="2">Uncharacterized protein</fullName>
    </submittedName>
</protein>
<feature type="compositionally biased region" description="Polar residues" evidence="1">
    <location>
        <begin position="79"/>
        <end position="94"/>
    </location>
</feature>
<evidence type="ECO:0000313" key="2">
    <source>
        <dbReference type="EMBL" id="KAK9030090.1"/>
    </source>
</evidence>
<feature type="compositionally biased region" description="Low complexity" evidence="1">
    <location>
        <begin position="113"/>
        <end position="132"/>
    </location>
</feature>
<feature type="compositionally biased region" description="Basic residues" evidence="1">
    <location>
        <begin position="1"/>
        <end position="10"/>
    </location>
</feature>
<accession>A0ABR2SXX1</accession>
<name>A0ABR2SXX1_9ROSI</name>
<feature type="compositionally biased region" description="Low complexity" evidence="1">
    <location>
        <begin position="21"/>
        <end position="78"/>
    </location>
</feature>
<dbReference type="EMBL" id="JBBPBN010000010">
    <property type="protein sequence ID" value="KAK9030090.1"/>
    <property type="molecule type" value="Genomic_DNA"/>
</dbReference>
<evidence type="ECO:0000313" key="3">
    <source>
        <dbReference type="Proteomes" id="UP001396334"/>
    </source>
</evidence>
<feature type="region of interest" description="Disordered" evidence="1">
    <location>
        <begin position="1"/>
        <end position="193"/>
    </location>
</feature>
<sequence length="193" mass="20447">MPGRPKHKRRREEGEVENHGPSSTPSAPPSSQTSHVPPSSQIPSPPSSQTSHVPPSSQTSHVSPSSQIPSAPQSAPQSTLQWCSCQHHLSNNCLNWPGRPSQVVLSRPHTRSFTKPTSQPTSTTATSPVAAPVLLSRPHTRSFTKPTSQPTSTTATPPVVAPVSASSGSDATATVSPEERLPKLTIKRHPPKN</sequence>
<evidence type="ECO:0000256" key="1">
    <source>
        <dbReference type="SAM" id="MobiDB-lite"/>
    </source>
</evidence>
<feature type="compositionally biased region" description="Low complexity" evidence="1">
    <location>
        <begin position="146"/>
        <end position="167"/>
    </location>
</feature>